<dbReference type="InterPro" id="IPR035965">
    <property type="entry name" value="PAS-like_dom_sf"/>
</dbReference>
<dbReference type="STRING" id="40754.THII_3722"/>
<dbReference type="CDD" id="cd00082">
    <property type="entry name" value="HisKA"/>
    <property type="match status" value="1"/>
</dbReference>
<dbReference type="KEGG" id="tig:THII_3722"/>
<dbReference type="PRINTS" id="PR00344">
    <property type="entry name" value="BCTRLSENSOR"/>
</dbReference>
<dbReference type="InterPro" id="IPR011006">
    <property type="entry name" value="CheY-like_superfamily"/>
</dbReference>
<dbReference type="SMART" id="SM00387">
    <property type="entry name" value="HATPase_c"/>
    <property type="match status" value="1"/>
</dbReference>
<dbReference type="Pfam" id="PF00512">
    <property type="entry name" value="HisKA"/>
    <property type="match status" value="1"/>
</dbReference>
<feature type="domain" description="Histidine kinase" evidence="7">
    <location>
        <begin position="214"/>
        <end position="440"/>
    </location>
</feature>
<feature type="domain" description="Response regulatory" evidence="8">
    <location>
        <begin position="458"/>
        <end position="575"/>
    </location>
</feature>
<dbReference type="InterPro" id="IPR001789">
    <property type="entry name" value="Sig_transdc_resp-reg_receiver"/>
</dbReference>
<gene>
    <name evidence="9" type="ORF">THII_3722</name>
</gene>
<feature type="modified residue" description="4-aspartylphosphate" evidence="6">
    <location>
        <position position="508"/>
    </location>
</feature>
<dbReference type="Gene3D" id="3.30.565.10">
    <property type="entry name" value="Histidine kinase-like ATPase, C-terminal domain"/>
    <property type="match status" value="1"/>
</dbReference>
<dbReference type="EMBL" id="AP014633">
    <property type="protein sequence ID" value="BAP58019.1"/>
    <property type="molecule type" value="Genomic_DNA"/>
</dbReference>
<dbReference type="AlphaFoldDB" id="A0A090AKD6"/>
<dbReference type="PANTHER" id="PTHR43047">
    <property type="entry name" value="TWO-COMPONENT HISTIDINE PROTEIN KINASE"/>
    <property type="match status" value="1"/>
</dbReference>
<dbReference type="OrthoDB" id="9792854at2"/>
<dbReference type="InterPro" id="IPR003661">
    <property type="entry name" value="HisK_dim/P_dom"/>
</dbReference>
<keyword evidence="5" id="KW-0418">Kinase</keyword>
<dbReference type="SUPFAM" id="SSF47384">
    <property type="entry name" value="Homodimeric domain of signal transducing histidine kinase"/>
    <property type="match status" value="1"/>
</dbReference>
<sequence length="588" mass="66544">MHSLLERQLRRAGFDYNTLPTDPVMWQEFLSRIERFYTNADWERQRLEESVKRFQGNASTSYPDSAPQLPAVLAAMTDGLCVFNNQGQLVFMNVAAEKYLNLSEWQSLLATAIIDRFELHETTNPEVHLSTTDLIRRLAEGYSVQDRNAQLQPVGHSPLPVSCVFNPVIDDHYLVGYTLLFSDMSDIKNGEAELIAAKETAEKASQAKSQFLSSMSHELRTPMNAILGYSELLKEDLSTPLDEFELDHIEDMLQYVGNILHAGWHLLELINKVLDLTRIEAGKLEVTIEKIEVVDLIKECVSFVSPQAEKRNITIYNEAEILYPRYGLADRGRLKQVIINLLSNAVKYNRDAGQVSIHLNPIDPQSIRLEVKDTGVGLTAEQKEKVFEPFTRVSGLNLIEGTGIGLTITKRLLEIMDGRIGVDSEINVGSNFWIEIPSGELDSLEQEQQLAPTYRRYILLYVEDSRTNVSLVAQILKARPEIALMSAHTGEMGLQLAHMHHPDVILLDINLPGMDGFEVLERLRENENTKDIPVLALTANDTLYNLDRGREAGFFKYIVKPLDIKQFLDVIDYALQYQPDLVEDQVSS</sequence>
<keyword evidence="3 6" id="KW-0597">Phosphoprotein</keyword>
<dbReference type="SMART" id="SM00448">
    <property type="entry name" value="REC"/>
    <property type="match status" value="1"/>
</dbReference>
<dbReference type="HOGENOM" id="CLU_000445_114_15_6"/>
<evidence type="ECO:0000256" key="6">
    <source>
        <dbReference type="PROSITE-ProRule" id="PRU00169"/>
    </source>
</evidence>
<dbReference type="PANTHER" id="PTHR43047:SF63">
    <property type="entry name" value="HISTIDINE KINASE"/>
    <property type="match status" value="1"/>
</dbReference>
<dbReference type="InterPro" id="IPR036097">
    <property type="entry name" value="HisK_dim/P_sf"/>
</dbReference>
<name>A0A090AKD6_9GAMM</name>
<evidence type="ECO:0000256" key="1">
    <source>
        <dbReference type="ARBA" id="ARBA00000085"/>
    </source>
</evidence>
<dbReference type="SUPFAM" id="SSF55785">
    <property type="entry name" value="PYP-like sensor domain (PAS domain)"/>
    <property type="match status" value="1"/>
</dbReference>
<dbReference type="Gene3D" id="1.10.287.130">
    <property type="match status" value="1"/>
</dbReference>
<evidence type="ECO:0000256" key="4">
    <source>
        <dbReference type="ARBA" id="ARBA00022679"/>
    </source>
</evidence>
<dbReference type="InterPro" id="IPR005467">
    <property type="entry name" value="His_kinase_dom"/>
</dbReference>
<evidence type="ECO:0000259" key="7">
    <source>
        <dbReference type="PROSITE" id="PS50109"/>
    </source>
</evidence>
<dbReference type="InterPro" id="IPR004358">
    <property type="entry name" value="Sig_transdc_His_kin-like_C"/>
</dbReference>
<dbReference type="Pfam" id="PF00072">
    <property type="entry name" value="Response_reg"/>
    <property type="match status" value="1"/>
</dbReference>
<dbReference type="Pfam" id="PF02518">
    <property type="entry name" value="HATPase_c"/>
    <property type="match status" value="1"/>
</dbReference>
<comment type="catalytic activity">
    <reaction evidence="1">
        <text>ATP + protein L-histidine = ADP + protein N-phospho-L-histidine.</text>
        <dbReference type="EC" id="2.7.13.3"/>
    </reaction>
</comment>
<dbReference type="GO" id="GO:0000155">
    <property type="term" value="F:phosphorelay sensor kinase activity"/>
    <property type="evidence" value="ECO:0007669"/>
    <property type="project" value="InterPro"/>
</dbReference>
<evidence type="ECO:0000256" key="2">
    <source>
        <dbReference type="ARBA" id="ARBA00012438"/>
    </source>
</evidence>
<dbReference type="InterPro" id="IPR003594">
    <property type="entry name" value="HATPase_dom"/>
</dbReference>
<dbReference type="SUPFAM" id="SSF52172">
    <property type="entry name" value="CheY-like"/>
    <property type="match status" value="1"/>
</dbReference>
<dbReference type="PROSITE" id="PS50110">
    <property type="entry name" value="RESPONSE_REGULATORY"/>
    <property type="match status" value="1"/>
</dbReference>
<keyword evidence="4" id="KW-0808">Transferase</keyword>
<dbReference type="Proteomes" id="UP000031623">
    <property type="component" value="Chromosome"/>
</dbReference>
<evidence type="ECO:0000259" key="8">
    <source>
        <dbReference type="PROSITE" id="PS50110"/>
    </source>
</evidence>
<dbReference type="CDD" id="cd00130">
    <property type="entry name" value="PAS"/>
    <property type="match status" value="1"/>
</dbReference>
<dbReference type="InterPro" id="IPR000014">
    <property type="entry name" value="PAS"/>
</dbReference>
<protein>
    <recommendedName>
        <fullName evidence="2">histidine kinase</fullName>
        <ecNumber evidence="2">2.7.13.3</ecNumber>
    </recommendedName>
</protein>
<dbReference type="SUPFAM" id="SSF55874">
    <property type="entry name" value="ATPase domain of HSP90 chaperone/DNA topoisomerase II/histidine kinase"/>
    <property type="match status" value="1"/>
</dbReference>
<evidence type="ECO:0000256" key="5">
    <source>
        <dbReference type="ARBA" id="ARBA00022777"/>
    </source>
</evidence>
<dbReference type="EC" id="2.7.13.3" evidence="2"/>
<accession>A0A090AKD6</accession>
<evidence type="ECO:0000313" key="10">
    <source>
        <dbReference type="Proteomes" id="UP000031623"/>
    </source>
</evidence>
<dbReference type="GO" id="GO:0009927">
    <property type="term" value="F:histidine phosphotransfer kinase activity"/>
    <property type="evidence" value="ECO:0007669"/>
    <property type="project" value="TreeGrafter"/>
</dbReference>
<dbReference type="SMART" id="SM00388">
    <property type="entry name" value="HisKA"/>
    <property type="match status" value="1"/>
</dbReference>
<keyword evidence="10" id="KW-1185">Reference proteome</keyword>
<dbReference type="Gene3D" id="3.30.450.20">
    <property type="entry name" value="PAS domain"/>
    <property type="match status" value="1"/>
</dbReference>
<evidence type="ECO:0000256" key="3">
    <source>
        <dbReference type="ARBA" id="ARBA00022553"/>
    </source>
</evidence>
<dbReference type="GO" id="GO:0005886">
    <property type="term" value="C:plasma membrane"/>
    <property type="evidence" value="ECO:0007669"/>
    <property type="project" value="TreeGrafter"/>
</dbReference>
<proteinExistence type="predicted"/>
<reference evidence="9 10" key="1">
    <citation type="journal article" date="2014" name="ISME J.">
        <title>Ecophysiology of Thioploca ingrica as revealed by the complete genome sequence supplemented with proteomic evidence.</title>
        <authorList>
            <person name="Kojima H."/>
            <person name="Ogura Y."/>
            <person name="Yamamoto N."/>
            <person name="Togashi T."/>
            <person name="Mori H."/>
            <person name="Watanabe T."/>
            <person name="Nemoto F."/>
            <person name="Kurokawa K."/>
            <person name="Hayashi T."/>
            <person name="Fukui M."/>
        </authorList>
    </citation>
    <scope>NUCLEOTIDE SEQUENCE [LARGE SCALE GENOMIC DNA]</scope>
</reference>
<evidence type="ECO:0000313" key="9">
    <source>
        <dbReference type="EMBL" id="BAP58019.1"/>
    </source>
</evidence>
<dbReference type="PROSITE" id="PS50109">
    <property type="entry name" value="HIS_KIN"/>
    <property type="match status" value="1"/>
</dbReference>
<dbReference type="Gene3D" id="3.40.50.2300">
    <property type="match status" value="1"/>
</dbReference>
<organism evidence="9 10">
    <name type="scientific">Thioploca ingrica</name>
    <dbReference type="NCBI Taxonomy" id="40754"/>
    <lineage>
        <taxon>Bacteria</taxon>
        <taxon>Pseudomonadati</taxon>
        <taxon>Pseudomonadota</taxon>
        <taxon>Gammaproteobacteria</taxon>
        <taxon>Thiotrichales</taxon>
        <taxon>Thiotrichaceae</taxon>
        <taxon>Thioploca</taxon>
    </lineage>
</organism>
<dbReference type="InterPro" id="IPR036890">
    <property type="entry name" value="HATPase_C_sf"/>
</dbReference>